<sequence>MFKTLIKKPKFLLGFVFLITMVITSFLYEPFIAEHIKRYDFFTYKGELVGPPFTPLELPPLGSDRLGTPLWTYIIQGAKFTILLAIVISFTQVIFGLLLSVFFLHFLKRIQKILEVLVESMIYVPVAVIAFWLLLPLEQLIHNPEEHFIKLLINQALLISIIGIPSTLVVLLKEIQKSLQEEFVLSSRVLGGRGWFLYRKHVLTILSPRLVLLFFQRNVQVLVLFAHLGFINIFLGGKFEEEIMVGESRMFSLSNEWAGNIGKAYLELMTAPWLILAPLFALSLAVLSFNFMASSIQEIMLKETSSFRKRSGKRMQKETEKNSSEFKDNHFTLVRKNHHLNS</sequence>
<comment type="caution">
    <text evidence="8">The sequence shown here is derived from an EMBL/GenBank/DDBJ whole genome shotgun (WGS) entry which is preliminary data.</text>
</comment>
<evidence type="ECO:0000256" key="6">
    <source>
        <dbReference type="RuleBase" id="RU363032"/>
    </source>
</evidence>
<dbReference type="InterPro" id="IPR035906">
    <property type="entry name" value="MetI-like_sf"/>
</dbReference>
<dbReference type="Pfam" id="PF00528">
    <property type="entry name" value="BPD_transp_1"/>
    <property type="match status" value="1"/>
</dbReference>
<feature type="transmembrane region" description="Helical" evidence="6">
    <location>
        <begin position="80"/>
        <end position="104"/>
    </location>
</feature>
<keyword evidence="2 6" id="KW-0813">Transport</keyword>
<reference evidence="9" key="1">
    <citation type="journal article" date="2019" name="Int. J. Syst. Evol. Microbiol.">
        <title>The Global Catalogue of Microorganisms (GCM) 10K type strain sequencing project: providing services to taxonomists for standard genome sequencing and annotation.</title>
        <authorList>
            <consortium name="The Broad Institute Genomics Platform"/>
            <consortium name="The Broad Institute Genome Sequencing Center for Infectious Disease"/>
            <person name="Wu L."/>
            <person name="Ma J."/>
        </authorList>
    </citation>
    <scope>NUCLEOTIDE SEQUENCE [LARGE SCALE GENOMIC DNA]</scope>
    <source>
        <strain evidence="9">KCTC 3913</strain>
    </source>
</reference>
<feature type="domain" description="ABC transmembrane type-1" evidence="7">
    <location>
        <begin position="78"/>
        <end position="293"/>
    </location>
</feature>
<feature type="transmembrane region" description="Helical" evidence="6">
    <location>
        <begin position="12"/>
        <end position="33"/>
    </location>
</feature>
<dbReference type="SUPFAM" id="SSF161098">
    <property type="entry name" value="MetI-like"/>
    <property type="match status" value="1"/>
</dbReference>
<protein>
    <submittedName>
        <fullName evidence="8">ABC transporter permease subunit</fullName>
    </submittedName>
</protein>
<dbReference type="Gene3D" id="1.10.3720.10">
    <property type="entry name" value="MetI-like"/>
    <property type="match status" value="1"/>
</dbReference>
<proteinExistence type="inferred from homology"/>
<keyword evidence="3 6" id="KW-0812">Transmembrane</keyword>
<accession>A0ABW5RPP8</accession>
<dbReference type="CDD" id="cd06261">
    <property type="entry name" value="TM_PBP2"/>
    <property type="match status" value="1"/>
</dbReference>
<organism evidence="8 9">
    <name type="scientific">Bacillus seohaeanensis</name>
    <dbReference type="NCBI Taxonomy" id="284580"/>
    <lineage>
        <taxon>Bacteria</taxon>
        <taxon>Bacillati</taxon>
        <taxon>Bacillota</taxon>
        <taxon>Bacilli</taxon>
        <taxon>Bacillales</taxon>
        <taxon>Bacillaceae</taxon>
        <taxon>Bacillus</taxon>
    </lineage>
</organism>
<keyword evidence="4 6" id="KW-1133">Transmembrane helix</keyword>
<comment type="similarity">
    <text evidence="6">Belongs to the binding-protein-dependent transport system permease family.</text>
</comment>
<name>A0ABW5RPP8_9BACI</name>
<feature type="transmembrane region" description="Helical" evidence="6">
    <location>
        <begin position="219"/>
        <end position="237"/>
    </location>
</feature>
<keyword evidence="5 6" id="KW-0472">Membrane</keyword>
<evidence type="ECO:0000259" key="7">
    <source>
        <dbReference type="PROSITE" id="PS50928"/>
    </source>
</evidence>
<gene>
    <name evidence="8" type="ORF">ACFSUL_07110</name>
</gene>
<feature type="transmembrane region" description="Helical" evidence="6">
    <location>
        <begin position="147"/>
        <end position="172"/>
    </location>
</feature>
<feature type="transmembrane region" description="Helical" evidence="6">
    <location>
        <begin position="273"/>
        <end position="293"/>
    </location>
</feature>
<dbReference type="RefSeq" id="WP_377933993.1">
    <property type="nucleotide sequence ID" value="NZ_JBHUMF010000015.1"/>
</dbReference>
<dbReference type="Proteomes" id="UP001597506">
    <property type="component" value="Unassembled WGS sequence"/>
</dbReference>
<dbReference type="InterPro" id="IPR000515">
    <property type="entry name" value="MetI-like"/>
</dbReference>
<evidence type="ECO:0000256" key="4">
    <source>
        <dbReference type="ARBA" id="ARBA00022989"/>
    </source>
</evidence>
<comment type="subcellular location">
    <subcellularLocation>
        <location evidence="6">Cell membrane</location>
        <topology evidence="6">Multi-pass membrane protein</topology>
    </subcellularLocation>
    <subcellularLocation>
        <location evidence="1">Membrane</location>
        <topology evidence="1">Multi-pass membrane protein</topology>
    </subcellularLocation>
</comment>
<evidence type="ECO:0000256" key="3">
    <source>
        <dbReference type="ARBA" id="ARBA00022692"/>
    </source>
</evidence>
<evidence type="ECO:0000256" key="2">
    <source>
        <dbReference type="ARBA" id="ARBA00022448"/>
    </source>
</evidence>
<evidence type="ECO:0000313" key="9">
    <source>
        <dbReference type="Proteomes" id="UP001597506"/>
    </source>
</evidence>
<keyword evidence="9" id="KW-1185">Reference proteome</keyword>
<evidence type="ECO:0000256" key="5">
    <source>
        <dbReference type="ARBA" id="ARBA00023136"/>
    </source>
</evidence>
<evidence type="ECO:0000313" key="8">
    <source>
        <dbReference type="EMBL" id="MFD2680523.1"/>
    </source>
</evidence>
<dbReference type="PROSITE" id="PS50928">
    <property type="entry name" value="ABC_TM1"/>
    <property type="match status" value="1"/>
</dbReference>
<evidence type="ECO:0000256" key="1">
    <source>
        <dbReference type="ARBA" id="ARBA00004141"/>
    </source>
</evidence>
<dbReference type="PANTHER" id="PTHR43839:SF3">
    <property type="entry name" value="OLIGOPEPTIDE ABC TRANSPORTER, PERMEASE PROTEIN"/>
    <property type="match status" value="1"/>
</dbReference>
<feature type="transmembrane region" description="Helical" evidence="6">
    <location>
        <begin position="116"/>
        <end position="135"/>
    </location>
</feature>
<dbReference type="EMBL" id="JBHUMF010000015">
    <property type="protein sequence ID" value="MFD2680523.1"/>
    <property type="molecule type" value="Genomic_DNA"/>
</dbReference>
<dbReference type="PANTHER" id="PTHR43839">
    <property type="entry name" value="OPPC IN A BINDING PROTEIN-DEPENDENT TRANSPORT SYSTEM"/>
    <property type="match status" value="1"/>
</dbReference>